<feature type="transmembrane region" description="Helical" evidence="1">
    <location>
        <begin position="7"/>
        <end position="25"/>
    </location>
</feature>
<evidence type="ECO:0000256" key="1">
    <source>
        <dbReference type="SAM" id="Phobius"/>
    </source>
</evidence>
<keyword evidence="1" id="KW-0472">Membrane</keyword>
<name>A0A0F9VV79_9ZZZZ</name>
<keyword evidence="1" id="KW-1133">Transmembrane helix</keyword>
<comment type="caution">
    <text evidence="2">The sequence shown here is derived from an EMBL/GenBank/DDBJ whole genome shotgun (WGS) entry which is preliminary data.</text>
</comment>
<proteinExistence type="predicted"/>
<sequence>MRWLKIIVGGLIPLTLIVLLLTFHLPNIESNLEIVEKGKDLFAWAFSLTQINADNWNFETEANEWYVRNGAKLGWCPKDECTNVNNGYYTGVIRLKFDKGGNSEVINLNVEADLICVNTSTQEYDELNCGNIISPLNAEVQVNISYRIYNDSIRIAYPIYLENVGNKDYDLVQFRWVLTNHNLSGTTENDFIIINDTLNYSLNSGNLEENITTKFRLDDDNSSFYELILKDEFEENESKTGSQLFGLNFTKNGNTRSVNAPKIIIKQYTSQDTDVRFFANFGTFNKFDIITYDYLHGGDAPQGDLTDEEMVANETSIPIADVVNVSVVYMCDTTASEDYHFWLLENESIITPSCGGNSLNYTSASTITCESLGGGSTIGICELNDGNATGTVTNCKNHNVHVNWILQGCALEIGNFIESNGSSSTGGTVIMDLNVTIDVATPPADSCTYPGSGDWEVQMSDDCNITDVQNATGNTIILQGDAGTFTIAPTGEVYCRQFHFNNTDLDGDAQFKIENGGLFVCGIL</sequence>
<protein>
    <submittedName>
        <fullName evidence="2">Uncharacterized protein</fullName>
    </submittedName>
</protein>
<organism evidence="2">
    <name type="scientific">marine sediment metagenome</name>
    <dbReference type="NCBI Taxonomy" id="412755"/>
    <lineage>
        <taxon>unclassified sequences</taxon>
        <taxon>metagenomes</taxon>
        <taxon>ecological metagenomes</taxon>
    </lineage>
</organism>
<gene>
    <name evidence="2" type="ORF">LCGC14_0439510</name>
</gene>
<reference evidence="2" key="1">
    <citation type="journal article" date="2015" name="Nature">
        <title>Complex archaea that bridge the gap between prokaryotes and eukaryotes.</title>
        <authorList>
            <person name="Spang A."/>
            <person name="Saw J.H."/>
            <person name="Jorgensen S.L."/>
            <person name="Zaremba-Niedzwiedzka K."/>
            <person name="Martijn J."/>
            <person name="Lind A.E."/>
            <person name="van Eijk R."/>
            <person name="Schleper C."/>
            <person name="Guy L."/>
            <person name="Ettema T.J."/>
        </authorList>
    </citation>
    <scope>NUCLEOTIDE SEQUENCE</scope>
</reference>
<keyword evidence="1" id="KW-0812">Transmembrane</keyword>
<evidence type="ECO:0000313" key="2">
    <source>
        <dbReference type="EMBL" id="KKN69648.1"/>
    </source>
</evidence>
<accession>A0A0F9VV79</accession>
<dbReference type="EMBL" id="LAZR01000422">
    <property type="protein sequence ID" value="KKN69648.1"/>
    <property type="molecule type" value="Genomic_DNA"/>
</dbReference>
<dbReference type="AlphaFoldDB" id="A0A0F9VV79"/>